<sequence length="148" mass="15675">MSAPSERTPRISRRGVIVGGTALAAGAAVGPGRGLIGLLGWWNDPARLERSSMQQHLAERFALAAPDGGTIELVLQQIDELPTREVSNPEGQFAARFAAPSGTSLAQDTYAMSSPRFGDIQLFLSPVHDTAGNVAAYEALFNRPEVTS</sequence>
<organism evidence="2 3">
    <name type="scientific">Ilumatobacter coccineus (strain NBRC 103263 / KCTC 29153 / YM16-304)</name>
    <dbReference type="NCBI Taxonomy" id="1313172"/>
    <lineage>
        <taxon>Bacteria</taxon>
        <taxon>Bacillati</taxon>
        <taxon>Actinomycetota</taxon>
        <taxon>Acidimicrobiia</taxon>
        <taxon>Acidimicrobiales</taxon>
        <taxon>Ilumatobacteraceae</taxon>
        <taxon>Ilumatobacter</taxon>
    </lineage>
</organism>
<dbReference type="KEGG" id="aym:YM304_39410"/>
<proteinExistence type="predicted"/>
<dbReference type="InterPro" id="IPR006311">
    <property type="entry name" value="TAT_signal"/>
</dbReference>
<name>A0A6C7EGZ9_ILUCY</name>
<dbReference type="PROSITE" id="PS51318">
    <property type="entry name" value="TAT"/>
    <property type="match status" value="1"/>
</dbReference>
<dbReference type="AlphaFoldDB" id="A0A6C7EGZ9"/>
<dbReference type="Proteomes" id="UP000011863">
    <property type="component" value="Chromosome"/>
</dbReference>
<dbReference type="Pfam" id="PF21880">
    <property type="entry name" value="DUF6916"/>
    <property type="match status" value="1"/>
</dbReference>
<protein>
    <recommendedName>
        <fullName evidence="1">DUF6916 domain-containing protein</fullName>
    </recommendedName>
</protein>
<feature type="domain" description="DUF6916" evidence="1">
    <location>
        <begin position="49"/>
        <end position="141"/>
    </location>
</feature>
<evidence type="ECO:0000259" key="1">
    <source>
        <dbReference type="Pfam" id="PF21880"/>
    </source>
</evidence>
<accession>A0A6C7EGZ9</accession>
<gene>
    <name evidence="2" type="ORF">YM304_39410</name>
</gene>
<dbReference type="EMBL" id="AP012057">
    <property type="protein sequence ID" value="BAN04255.1"/>
    <property type="molecule type" value="Genomic_DNA"/>
</dbReference>
<reference evidence="2 3" key="1">
    <citation type="journal article" date="2013" name="Int. J. Syst. Evol. Microbiol.">
        <title>Ilumatobacter nonamiense sp. nov. and Ilumatobacter coccineum sp. nov., isolated from seashore sand.</title>
        <authorList>
            <person name="Matsumoto A."/>
            <person name="Kasai H."/>
            <person name="Matsuo Y."/>
            <person name="Shizuri Y."/>
            <person name="Ichikawa N."/>
            <person name="Fujita N."/>
            <person name="Omura S."/>
            <person name="Takahashi Y."/>
        </authorList>
    </citation>
    <scope>NUCLEOTIDE SEQUENCE [LARGE SCALE GENOMIC DNA]</scope>
    <source>
        <strain evidence="3">NBRC 103263 / KCTC 29153 / YM16-304</strain>
    </source>
</reference>
<dbReference type="OrthoDB" id="8926597at2"/>
<evidence type="ECO:0000313" key="2">
    <source>
        <dbReference type="EMBL" id="BAN04255.1"/>
    </source>
</evidence>
<dbReference type="RefSeq" id="WP_015443502.1">
    <property type="nucleotide sequence ID" value="NC_020520.1"/>
</dbReference>
<dbReference type="InterPro" id="IPR054209">
    <property type="entry name" value="DUF6916"/>
</dbReference>
<evidence type="ECO:0000313" key="3">
    <source>
        <dbReference type="Proteomes" id="UP000011863"/>
    </source>
</evidence>
<keyword evidence="3" id="KW-1185">Reference proteome</keyword>